<organism evidence="3">
    <name type="scientific">hydrothermal vent metagenome</name>
    <dbReference type="NCBI Taxonomy" id="652676"/>
    <lineage>
        <taxon>unclassified sequences</taxon>
        <taxon>metagenomes</taxon>
        <taxon>ecological metagenomes</taxon>
    </lineage>
</organism>
<accession>A0A3B0ZJA1</accession>
<evidence type="ECO:0000313" key="3">
    <source>
        <dbReference type="EMBL" id="VAW91721.1"/>
    </source>
</evidence>
<dbReference type="Gene3D" id="3.40.1550.10">
    <property type="entry name" value="CheC-like"/>
    <property type="match status" value="1"/>
</dbReference>
<reference evidence="3" key="1">
    <citation type="submission" date="2018-06" db="EMBL/GenBank/DDBJ databases">
        <authorList>
            <person name="Zhirakovskaya E."/>
        </authorList>
    </citation>
    <scope>NUCLEOTIDE SEQUENCE</scope>
</reference>
<dbReference type="Pfam" id="PF13690">
    <property type="entry name" value="CheX"/>
    <property type="match status" value="1"/>
</dbReference>
<protein>
    <submittedName>
        <fullName evidence="3">Chemotaxis protein CheX</fullName>
    </submittedName>
</protein>
<dbReference type="PANTHER" id="PTHR39452">
    <property type="entry name" value="CHEY-P PHOSPHATASE CHEX"/>
    <property type="match status" value="1"/>
</dbReference>
<evidence type="ECO:0000256" key="1">
    <source>
        <dbReference type="ARBA" id="ARBA00022500"/>
    </source>
</evidence>
<evidence type="ECO:0000259" key="2">
    <source>
        <dbReference type="Pfam" id="PF13690"/>
    </source>
</evidence>
<proteinExistence type="predicted"/>
<dbReference type="EMBL" id="UOFT01000016">
    <property type="protein sequence ID" value="VAW91721.1"/>
    <property type="molecule type" value="Genomic_DNA"/>
</dbReference>
<sequence>MNADIINPFLSSVVNVLSTMAMLEVSPGKPSVKKDNVSQGDVSGVIGMTTETVNGSMAITFPKEVVFAIVKKMLGDTVTEVDDTVTDLVGELTNMIVGGAKAQLEEKGYDIGMATPVVVTGANHEIVHKASGQKILMPFSSESGKFYVEVCFDG</sequence>
<dbReference type="AlphaFoldDB" id="A0A3B0ZJA1"/>
<dbReference type="CDD" id="cd17906">
    <property type="entry name" value="CheX"/>
    <property type="match status" value="1"/>
</dbReference>
<gene>
    <name evidence="3" type="ORF">MNBD_GAMMA23-105</name>
</gene>
<dbReference type="InterPro" id="IPR028976">
    <property type="entry name" value="CheC-like_sf"/>
</dbReference>
<dbReference type="SUPFAM" id="SSF103039">
    <property type="entry name" value="CheC-like"/>
    <property type="match status" value="1"/>
</dbReference>
<dbReference type="PANTHER" id="PTHR39452:SF1">
    <property type="entry name" value="CHEY-P PHOSPHATASE CHEX"/>
    <property type="match status" value="1"/>
</dbReference>
<name>A0A3B0ZJA1_9ZZZZ</name>
<dbReference type="InterPro" id="IPR038756">
    <property type="entry name" value="CheX-like"/>
</dbReference>
<keyword evidence="1" id="KW-0145">Chemotaxis</keyword>
<dbReference type="GO" id="GO:0006935">
    <property type="term" value="P:chemotaxis"/>
    <property type="evidence" value="ECO:0007669"/>
    <property type="project" value="UniProtKB-KW"/>
</dbReference>
<dbReference type="InterPro" id="IPR028051">
    <property type="entry name" value="CheX-like_dom"/>
</dbReference>
<feature type="domain" description="Chemotaxis phosphatase CheX-like" evidence="2">
    <location>
        <begin position="42"/>
        <end position="140"/>
    </location>
</feature>